<organism evidence="1 2">
    <name type="scientific">Megaselia scalaris</name>
    <name type="common">Humpbacked fly</name>
    <name type="synonym">Phora scalaris</name>
    <dbReference type="NCBI Taxonomy" id="36166"/>
    <lineage>
        <taxon>Eukaryota</taxon>
        <taxon>Metazoa</taxon>
        <taxon>Ecdysozoa</taxon>
        <taxon>Arthropoda</taxon>
        <taxon>Hexapoda</taxon>
        <taxon>Insecta</taxon>
        <taxon>Pterygota</taxon>
        <taxon>Neoptera</taxon>
        <taxon>Endopterygota</taxon>
        <taxon>Diptera</taxon>
        <taxon>Brachycera</taxon>
        <taxon>Muscomorpha</taxon>
        <taxon>Platypezoidea</taxon>
        <taxon>Phoridae</taxon>
        <taxon>Megaseliini</taxon>
        <taxon>Megaselia</taxon>
    </lineage>
</organism>
<dbReference type="EnsemblMetazoa" id="MESCA007460-RA">
    <property type="protein sequence ID" value="MESCA007460-PA"/>
    <property type="gene ID" value="MESCA007460"/>
</dbReference>
<dbReference type="EMBL" id="CAQQ02173096">
    <property type="status" value="NOT_ANNOTATED_CDS"/>
    <property type="molecule type" value="Genomic_DNA"/>
</dbReference>
<protein>
    <submittedName>
        <fullName evidence="1">Uncharacterized protein</fullName>
    </submittedName>
</protein>
<proteinExistence type="predicted"/>
<dbReference type="AlphaFoldDB" id="T1GUP2"/>
<sequence>MNDCIVIDIILGVVLPRELRTSGFNAVEKGKRNKTKEYGDFYMEINWTMIRIWNLQYIVALLAEAPYKIFGGS</sequence>
<reference evidence="1" key="2">
    <citation type="submission" date="2015-06" db="UniProtKB">
        <authorList>
            <consortium name="EnsemblMetazoa"/>
        </authorList>
    </citation>
    <scope>IDENTIFICATION</scope>
</reference>
<keyword evidence="2" id="KW-1185">Reference proteome</keyword>
<accession>T1GUP2</accession>
<dbReference type="Proteomes" id="UP000015102">
    <property type="component" value="Unassembled WGS sequence"/>
</dbReference>
<dbReference type="EMBL" id="CAQQ02173095">
    <property type="status" value="NOT_ANNOTATED_CDS"/>
    <property type="molecule type" value="Genomic_DNA"/>
</dbReference>
<evidence type="ECO:0000313" key="2">
    <source>
        <dbReference type="Proteomes" id="UP000015102"/>
    </source>
</evidence>
<dbReference type="HOGENOM" id="CLU_2707633_0_0_1"/>
<evidence type="ECO:0000313" key="1">
    <source>
        <dbReference type="EnsemblMetazoa" id="MESCA007460-PA"/>
    </source>
</evidence>
<reference evidence="2" key="1">
    <citation type="submission" date="2013-02" db="EMBL/GenBank/DDBJ databases">
        <authorList>
            <person name="Hughes D."/>
        </authorList>
    </citation>
    <scope>NUCLEOTIDE SEQUENCE</scope>
    <source>
        <strain>Durham</strain>
        <strain evidence="2">NC isolate 2 -- Noor lab</strain>
    </source>
</reference>
<name>T1GUP2_MEGSC</name>